<dbReference type="AlphaFoldDB" id="A0A5P2X4G3"/>
<evidence type="ECO:0000313" key="5">
    <source>
        <dbReference type="EMBL" id="MBB5108345.1"/>
    </source>
</evidence>
<evidence type="ECO:0000313" key="6">
    <source>
        <dbReference type="EMBL" id="QEV58594.1"/>
    </source>
</evidence>
<dbReference type="GO" id="GO:0045892">
    <property type="term" value="P:negative regulation of DNA-templated transcription"/>
    <property type="evidence" value="ECO:0007669"/>
    <property type="project" value="TreeGrafter"/>
</dbReference>
<accession>A0A5P2X4G3</accession>
<reference evidence="5 8" key="2">
    <citation type="submission" date="2020-08" db="EMBL/GenBank/DDBJ databases">
        <title>Genomic Encyclopedia of Type Strains, Phase III (KMG-III): the genomes of soil and plant-associated and newly described type strains.</title>
        <authorList>
            <person name="Whitman W."/>
        </authorList>
    </citation>
    <scope>NUCLEOTIDE SEQUENCE [LARGE SCALE GENOMIC DNA]</scope>
    <source>
        <strain evidence="5 8">CECT 3146</strain>
    </source>
</reference>
<dbReference type="Proteomes" id="UP000326505">
    <property type="component" value="Chromosome"/>
</dbReference>
<name>A0A5P2X4G3_STRST</name>
<dbReference type="SUPFAM" id="SSF64288">
    <property type="entry name" value="Chorismate lyase-like"/>
    <property type="match status" value="1"/>
</dbReference>
<dbReference type="GO" id="GO:0003677">
    <property type="term" value="F:DNA binding"/>
    <property type="evidence" value="ECO:0007669"/>
    <property type="project" value="UniProtKB-KW"/>
</dbReference>
<dbReference type="EMBL" id="JACHJD010000018">
    <property type="protein sequence ID" value="MBB5108345.1"/>
    <property type="molecule type" value="Genomic_DNA"/>
</dbReference>
<evidence type="ECO:0000256" key="2">
    <source>
        <dbReference type="ARBA" id="ARBA00023125"/>
    </source>
</evidence>
<dbReference type="Pfam" id="PF00392">
    <property type="entry name" value="GntR"/>
    <property type="match status" value="1"/>
</dbReference>
<dbReference type="PANTHER" id="PTHR44846:SF17">
    <property type="entry name" value="GNTR-FAMILY TRANSCRIPTIONAL REGULATOR"/>
    <property type="match status" value="1"/>
</dbReference>
<dbReference type="GO" id="GO:0003700">
    <property type="term" value="F:DNA-binding transcription factor activity"/>
    <property type="evidence" value="ECO:0007669"/>
    <property type="project" value="InterPro"/>
</dbReference>
<dbReference type="InterPro" id="IPR036388">
    <property type="entry name" value="WH-like_DNA-bd_sf"/>
</dbReference>
<reference evidence="6 7" key="1">
    <citation type="submission" date="2017-09" db="EMBL/GenBank/DDBJ databases">
        <authorList>
            <person name="Lee N."/>
            <person name="Cho B.-K."/>
        </authorList>
    </citation>
    <scope>NUCLEOTIDE SEQUENCE [LARGE SCALE GENOMIC DNA]</scope>
    <source>
        <strain evidence="6 7">ATCC 27465</strain>
    </source>
</reference>
<dbReference type="Proteomes" id="UP000549009">
    <property type="component" value="Unassembled WGS sequence"/>
</dbReference>
<dbReference type="KEGG" id="sspb:CP982_07585"/>
<dbReference type="InterPro" id="IPR050679">
    <property type="entry name" value="Bact_HTH_transcr_reg"/>
</dbReference>
<feature type="domain" description="HTH gntR-type" evidence="4">
    <location>
        <begin position="108"/>
        <end position="176"/>
    </location>
</feature>
<dbReference type="RefSeq" id="WP_150509798.1">
    <property type="nucleotide sequence ID" value="NZ_BMSQ01000020.1"/>
</dbReference>
<dbReference type="OrthoDB" id="4336423at2"/>
<evidence type="ECO:0000313" key="7">
    <source>
        <dbReference type="Proteomes" id="UP000326505"/>
    </source>
</evidence>
<dbReference type="InterPro" id="IPR000524">
    <property type="entry name" value="Tscrpt_reg_HTH_GntR"/>
</dbReference>
<evidence type="ECO:0000313" key="8">
    <source>
        <dbReference type="Proteomes" id="UP000549009"/>
    </source>
</evidence>
<evidence type="ECO:0000256" key="1">
    <source>
        <dbReference type="ARBA" id="ARBA00023015"/>
    </source>
</evidence>
<keyword evidence="8" id="KW-1185">Reference proteome</keyword>
<dbReference type="InterPro" id="IPR036390">
    <property type="entry name" value="WH_DNA-bd_sf"/>
</dbReference>
<keyword evidence="1" id="KW-0805">Transcription regulation</keyword>
<dbReference type="InterPro" id="IPR028978">
    <property type="entry name" value="Chorismate_lyase_/UTRA_dom_sf"/>
</dbReference>
<dbReference type="Gene3D" id="3.40.1410.10">
    <property type="entry name" value="Chorismate lyase-like"/>
    <property type="match status" value="1"/>
</dbReference>
<dbReference type="PANTHER" id="PTHR44846">
    <property type="entry name" value="MANNOSYL-D-GLYCERATE TRANSPORT/METABOLISM SYSTEM REPRESSOR MNGR-RELATED"/>
    <property type="match status" value="1"/>
</dbReference>
<protein>
    <submittedName>
        <fullName evidence="5 6">GntR family transcriptional regulator</fullName>
    </submittedName>
</protein>
<dbReference type="PROSITE" id="PS50949">
    <property type="entry name" value="HTH_GNTR"/>
    <property type="match status" value="1"/>
</dbReference>
<organism evidence="6 7">
    <name type="scientific">Streptomyces spectabilis</name>
    <dbReference type="NCBI Taxonomy" id="68270"/>
    <lineage>
        <taxon>Bacteria</taxon>
        <taxon>Bacillati</taxon>
        <taxon>Actinomycetota</taxon>
        <taxon>Actinomycetes</taxon>
        <taxon>Kitasatosporales</taxon>
        <taxon>Streptomycetaceae</taxon>
        <taxon>Streptomyces</taxon>
    </lineage>
</organism>
<evidence type="ECO:0000259" key="4">
    <source>
        <dbReference type="PROSITE" id="PS50949"/>
    </source>
</evidence>
<dbReference type="Gene3D" id="1.10.10.10">
    <property type="entry name" value="Winged helix-like DNA-binding domain superfamily/Winged helix DNA-binding domain"/>
    <property type="match status" value="1"/>
</dbReference>
<keyword evidence="2 5" id="KW-0238">DNA-binding</keyword>
<sequence length="311" mass="34721">MPEPPERTALYRLYDVDDRLLYVGISGAPKMRMKAHAADKPWWPEVATRDFEWFDTREQAAEAEVEAIRQQQPLHNHTHNISAVLALLPAVRDEPLRPQPAAVSKDSRNVAQRMAAEIRPLIMAGDMPVGSRIPSTQHLITQFRTSNVTIQRGLRILKDEGFAVGRSGSAVYVTSPAPQHLDDETQHVETEISSAEVTPPRRVARALAVGEGEPVQRQETLVQVDGRPIRTVSTYRRLQDALGVPAELLDQVSVRPPTTAEVLALQLPEEVPVMNVFRQVLDDDGQVLEVQSLIEPGNLCIRQYRTPIDPQ</sequence>
<keyword evidence="3" id="KW-0804">Transcription</keyword>
<evidence type="ECO:0000256" key="3">
    <source>
        <dbReference type="ARBA" id="ARBA00023163"/>
    </source>
</evidence>
<proteinExistence type="predicted"/>
<dbReference type="SUPFAM" id="SSF46785">
    <property type="entry name" value="Winged helix' DNA-binding domain"/>
    <property type="match status" value="1"/>
</dbReference>
<dbReference type="SMART" id="SM00345">
    <property type="entry name" value="HTH_GNTR"/>
    <property type="match status" value="1"/>
</dbReference>
<dbReference type="EMBL" id="CP023690">
    <property type="protein sequence ID" value="QEV58594.1"/>
    <property type="molecule type" value="Genomic_DNA"/>
</dbReference>
<gene>
    <name evidence="6" type="ORF">CP982_07585</name>
    <name evidence="5" type="ORF">FHS40_007466</name>
</gene>